<evidence type="ECO:0000313" key="2">
    <source>
        <dbReference type="Proteomes" id="UP000801492"/>
    </source>
</evidence>
<organism evidence="1 2">
    <name type="scientific">Ignelater luminosus</name>
    <name type="common">Cucubano</name>
    <name type="synonym">Pyrophorus luminosus</name>
    <dbReference type="NCBI Taxonomy" id="2038154"/>
    <lineage>
        <taxon>Eukaryota</taxon>
        <taxon>Metazoa</taxon>
        <taxon>Ecdysozoa</taxon>
        <taxon>Arthropoda</taxon>
        <taxon>Hexapoda</taxon>
        <taxon>Insecta</taxon>
        <taxon>Pterygota</taxon>
        <taxon>Neoptera</taxon>
        <taxon>Endopterygota</taxon>
        <taxon>Coleoptera</taxon>
        <taxon>Polyphaga</taxon>
        <taxon>Elateriformia</taxon>
        <taxon>Elateroidea</taxon>
        <taxon>Elateridae</taxon>
        <taxon>Agrypninae</taxon>
        <taxon>Pyrophorini</taxon>
        <taxon>Ignelater</taxon>
    </lineage>
</organism>
<evidence type="ECO:0000313" key="1">
    <source>
        <dbReference type="EMBL" id="KAF2886058.1"/>
    </source>
</evidence>
<sequence>GLTINKIRTLHYYHSSLLKKLSSSSSNKPAKVYAADQIALELEHVVVRLPPYHCIFNPIENIWGLCKEYYNKLIGEESYGREVLSHVAKSDTVTTEVWKSF</sequence>
<proteinExistence type="predicted"/>
<feature type="non-terminal residue" evidence="1">
    <location>
        <position position="1"/>
    </location>
</feature>
<reference evidence="1" key="1">
    <citation type="submission" date="2019-08" db="EMBL/GenBank/DDBJ databases">
        <title>The genome of the North American firefly Photinus pyralis.</title>
        <authorList>
            <consortium name="Photinus pyralis genome working group"/>
            <person name="Fallon T.R."/>
            <person name="Sander Lower S.E."/>
            <person name="Weng J.-K."/>
        </authorList>
    </citation>
    <scope>NUCLEOTIDE SEQUENCE</scope>
    <source>
        <strain evidence="1">TRF0915ILg1</strain>
        <tissue evidence="1">Whole body</tissue>
    </source>
</reference>
<keyword evidence="2" id="KW-1185">Reference proteome</keyword>
<dbReference type="OrthoDB" id="6742587at2759"/>
<dbReference type="PANTHER" id="PTHR33939">
    <property type="entry name" value="PROTEIN CBG22215"/>
    <property type="match status" value="1"/>
</dbReference>
<accession>A0A8K0CEW0</accession>
<dbReference type="Proteomes" id="UP000801492">
    <property type="component" value="Unassembled WGS sequence"/>
</dbReference>
<name>A0A8K0CEW0_IGNLU</name>
<gene>
    <name evidence="1" type="ORF">ILUMI_20117</name>
</gene>
<dbReference type="GO" id="GO:0003676">
    <property type="term" value="F:nucleic acid binding"/>
    <property type="evidence" value="ECO:0007669"/>
    <property type="project" value="InterPro"/>
</dbReference>
<comment type="caution">
    <text evidence="1">The sequence shown here is derived from an EMBL/GenBank/DDBJ whole genome shotgun (WGS) entry which is preliminary data.</text>
</comment>
<dbReference type="Gene3D" id="3.30.420.10">
    <property type="entry name" value="Ribonuclease H-like superfamily/Ribonuclease H"/>
    <property type="match status" value="1"/>
</dbReference>
<dbReference type="PANTHER" id="PTHR33939:SF1">
    <property type="entry name" value="DUF4371 DOMAIN-CONTAINING PROTEIN"/>
    <property type="match status" value="1"/>
</dbReference>
<dbReference type="AlphaFoldDB" id="A0A8K0CEW0"/>
<dbReference type="EMBL" id="VTPC01088798">
    <property type="protein sequence ID" value="KAF2886058.1"/>
    <property type="molecule type" value="Genomic_DNA"/>
</dbReference>
<protein>
    <submittedName>
        <fullName evidence="1">Uncharacterized protein</fullName>
    </submittedName>
</protein>
<dbReference type="InterPro" id="IPR036397">
    <property type="entry name" value="RNaseH_sf"/>
</dbReference>